<protein>
    <submittedName>
        <fullName evidence="2">Uncharacterized protein</fullName>
    </submittedName>
</protein>
<accession>A0A9P6VK38</accession>
<organism evidence="2 3">
    <name type="scientific">Hyphodiscus hymeniophilus</name>
    <dbReference type="NCBI Taxonomy" id="353542"/>
    <lineage>
        <taxon>Eukaryota</taxon>
        <taxon>Fungi</taxon>
        <taxon>Dikarya</taxon>
        <taxon>Ascomycota</taxon>
        <taxon>Pezizomycotina</taxon>
        <taxon>Leotiomycetes</taxon>
        <taxon>Helotiales</taxon>
        <taxon>Hyphodiscaceae</taxon>
        <taxon>Hyphodiscus</taxon>
    </lineage>
</organism>
<evidence type="ECO:0000313" key="2">
    <source>
        <dbReference type="EMBL" id="KAG0649239.1"/>
    </source>
</evidence>
<name>A0A9P6VK38_9HELO</name>
<sequence>MSRTQTVLEPTTILETLRVYDVHETGHVETSEAHSSLPQINGLEQPQSTAQSDPNWPSDWRRMPAYRESSRTHRVTDRAAGGDAVEGAIVVTVFHGVWLMGNLNRLWRATAGRWNDRLMRYEVGGEW</sequence>
<comment type="caution">
    <text evidence="2">The sequence shown here is derived from an EMBL/GenBank/DDBJ whole genome shotgun (WGS) entry which is preliminary data.</text>
</comment>
<evidence type="ECO:0000256" key="1">
    <source>
        <dbReference type="SAM" id="MobiDB-lite"/>
    </source>
</evidence>
<feature type="compositionally biased region" description="Polar residues" evidence="1">
    <location>
        <begin position="33"/>
        <end position="55"/>
    </location>
</feature>
<dbReference type="Proteomes" id="UP000785200">
    <property type="component" value="Unassembled WGS sequence"/>
</dbReference>
<proteinExistence type="predicted"/>
<dbReference type="AlphaFoldDB" id="A0A9P6VK38"/>
<gene>
    <name evidence="2" type="ORF">D0Z07_4527</name>
</gene>
<evidence type="ECO:0000313" key="3">
    <source>
        <dbReference type="Proteomes" id="UP000785200"/>
    </source>
</evidence>
<feature type="region of interest" description="Disordered" evidence="1">
    <location>
        <begin position="27"/>
        <end position="61"/>
    </location>
</feature>
<dbReference type="EMBL" id="VNKQ01000008">
    <property type="protein sequence ID" value="KAG0649239.1"/>
    <property type="molecule type" value="Genomic_DNA"/>
</dbReference>
<reference evidence="2" key="1">
    <citation type="submission" date="2019-07" db="EMBL/GenBank/DDBJ databases">
        <title>Hyphodiscus hymeniophilus genome sequencing and assembly.</title>
        <authorList>
            <person name="Kramer G."/>
            <person name="Nodwell J."/>
        </authorList>
    </citation>
    <scope>NUCLEOTIDE SEQUENCE</scope>
    <source>
        <strain evidence="2">ATCC 34498</strain>
    </source>
</reference>
<dbReference type="OrthoDB" id="5201563at2759"/>
<keyword evidence="3" id="KW-1185">Reference proteome</keyword>